<evidence type="ECO:0000313" key="2">
    <source>
        <dbReference type="Proteomes" id="UP000076595"/>
    </source>
</evidence>
<accession>A0ABN4NNV8</accession>
<name>A0ABN4NNV8_9PROT</name>
<gene>
    <name evidence="1" type="ORF">WG31_04705</name>
</gene>
<reference evidence="1 2" key="1">
    <citation type="submission" date="2015-03" db="EMBL/GenBank/DDBJ databases">
        <title>Genome study of Acetobacter sp. SLV-7.</title>
        <authorList>
            <person name="Cho G.Y."/>
            <person name="Jeon C.O."/>
        </authorList>
    </citation>
    <scope>NUCLEOTIDE SEQUENCE [LARGE SCALE GENOMIC DNA]</scope>
    <source>
        <strain evidence="1 2">SLV-7</strain>
    </source>
</reference>
<protein>
    <submittedName>
        <fullName evidence="1">Uncharacterized protein</fullName>
    </submittedName>
</protein>
<evidence type="ECO:0000313" key="1">
    <source>
        <dbReference type="EMBL" id="ANA13389.1"/>
    </source>
</evidence>
<dbReference type="Proteomes" id="UP000076595">
    <property type="component" value="Chromosome"/>
</dbReference>
<sequence>MRKCESVSVYQASDSHTEQWNVEALNTDGAGGVDHAIFSGPDAKQRAREYASSTYRNGTTRMQQFLAGLTDLCNQHGVGLTGDTDLFLMEREDYDTVYKMTKEGKITT</sequence>
<proteinExistence type="predicted"/>
<organism evidence="1 2">
    <name type="scientific">Acetobacter oryzifermentans</name>
    <dbReference type="NCBI Taxonomy" id="1633874"/>
    <lineage>
        <taxon>Bacteria</taxon>
        <taxon>Pseudomonadati</taxon>
        <taxon>Pseudomonadota</taxon>
        <taxon>Alphaproteobacteria</taxon>
        <taxon>Acetobacterales</taxon>
        <taxon>Acetobacteraceae</taxon>
        <taxon>Acetobacter</taxon>
    </lineage>
</organism>
<dbReference type="EMBL" id="CP011120">
    <property type="protein sequence ID" value="ANA13389.1"/>
    <property type="molecule type" value="Genomic_DNA"/>
</dbReference>
<keyword evidence="2" id="KW-1185">Reference proteome</keyword>